<dbReference type="InterPro" id="IPR047618">
    <property type="entry name" value="QOR-like"/>
</dbReference>
<organism evidence="7 8">
    <name type="scientific">Ectothiorhodosinus mongolicus</name>
    <dbReference type="NCBI Taxonomy" id="233100"/>
    <lineage>
        <taxon>Bacteria</taxon>
        <taxon>Pseudomonadati</taxon>
        <taxon>Pseudomonadota</taxon>
        <taxon>Gammaproteobacteria</taxon>
        <taxon>Chromatiales</taxon>
        <taxon>Ectothiorhodospiraceae</taxon>
        <taxon>Ectothiorhodosinus</taxon>
    </lineage>
</organism>
<reference evidence="7 8" key="1">
    <citation type="submission" date="2017-01" db="EMBL/GenBank/DDBJ databases">
        <authorList>
            <person name="Mah S.A."/>
            <person name="Swanson W.J."/>
            <person name="Moy G.W."/>
            <person name="Vacquier V.D."/>
        </authorList>
    </citation>
    <scope>NUCLEOTIDE SEQUENCE [LARGE SCALE GENOMIC DNA]</scope>
    <source>
        <strain evidence="7 8">M9</strain>
    </source>
</reference>
<evidence type="ECO:0000259" key="6">
    <source>
        <dbReference type="SMART" id="SM00829"/>
    </source>
</evidence>
<dbReference type="EMBL" id="FTPK01000001">
    <property type="protein sequence ID" value="SIT65794.1"/>
    <property type="molecule type" value="Genomic_DNA"/>
</dbReference>
<evidence type="ECO:0000313" key="7">
    <source>
        <dbReference type="EMBL" id="SIT65794.1"/>
    </source>
</evidence>
<proteinExistence type="inferred from homology"/>
<dbReference type="Gene3D" id="3.40.50.720">
    <property type="entry name" value="NAD(P)-binding Rossmann-like Domain"/>
    <property type="match status" value="1"/>
</dbReference>
<dbReference type="NCBIfam" id="NF008024">
    <property type="entry name" value="PRK10754.1"/>
    <property type="match status" value="1"/>
</dbReference>
<protein>
    <recommendedName>
        <fullName evidence="4">NADPH:quinone reductase</fullName>
        <ecNumber evidence="4">1.6.5.5</ecNumber>
    </recommendedName>
</protein>
<dbReference type="OrthoDB" id="9785812at2"/>
<evidence type="ECO:0000256" key="5">
    <source>
        <dbReference type="ARBA" id="ARBA00048980"/>
    </source>
</evidence>
<dbReference type="GO" id="GO:0008270">
    <property type="term" value="F:zinc ion binding"/>
    <property type="evidence" value="ECO:0007669"/>
    <property type="project" value="InterPro"/>
</dbReference>
<dbReference type="InterPro" id="IPR013149">
    <property type="entry name" value="ADH-like_C"/>
</dbReference>
<dbReference type="RefSeq" id="WP_076754242.1">
    <property type="nucleotide sequence ID" value="NZ_CP023018.1"/>
</dbReference>
<dbReference type="GO" id="GO:0035925">
    <property type="term" value="F:mRNA 3'-UTR AU-rich region binding"/>
    <property type="evidence" value="ECO:0007669"/>
    <property type="project" value="TreeGrafter"/>
</dbReference>
<dbReference type="Pfam" id="PF00107">
    <property type="entry name" value="ADH_zinc_N"/>
    <property type="match status" value="1"/>
</dbReference>
<sequence>MSFAIQIHETGGPEVMRWEPMSVVDPEPGQVRLRQTAVGLNYIDVYFRTGLYPLPQMPGVLGMEAAGVVEALGAEVQDLSVGDRVAYAATPPGAYAQERNMPAEQLVKLPDDISDETAAAMMLRGMTAHYLIRRIHAVKPGDTVLIHAAAGGVGLIVCQWAKHLGATVIGTVGSAEKAALAAAHGCDHPIHYQEEDFVARVRELTGGKGVDVVYDSVGDATFMGSLDCLRSRGMMVSFGNASGAVKPFAPGLLAQKGGLFLTRPSLFHYISTREELEWAARDLFEVVQQGVVKIEIGQRYALKDVAKAHADLEARRTTGSTVLIP</sequence>
<evidence type="ECO:0000256" key="4">
    <source>
        <dbReference type="ARBA" id="ARBA00038919"/>
    </source>
</evidence>
<comment type="catalytic activity">
    <reaction evidence="5">
        <text>2 a quinone + NADPH + H(+) = 2 a 1,4-benzosemiquinone + NADP(+)</text>
        <dbReference type="Rhea" id="RHEA:14269"/>
        <dbReference type="ChEBI" id="CHEBI:15378"/>
        <dbReference type="ChEBI" id="CHEBI:57783"/>
        <dbReference type="ChEBI" id="CHEBI:58349"/>
        <dbReference type="ChEBI" id="CHEBI:132124"/>
        <dbReference type="ChEBI" id="CHEBI:134225"/>
        <dbReference type="EC" id="1.6.5.5"/>
    </reaction>
</comment>
<keyword evidence="8" id="KW-1185">Reference proteome</keyword>
<dbReference type="SUPFAM" id="SSF51735">
    <property type="entry name" value="NAD(P)-binding Rossmann-fold domains"/>
    <property type="match status" value="1"/>
</dbReference>
<name>A0A1R3VMU1_9GAMM</name>
<keyword evidence="3" id="KW-0560">Oxidoreductase</keyword>
<dbReference type="InterPro" id="IPR013154">
    <property type="entry name" value="ADH-like_N"/>
</dbReference>
<dbReference type="PANTHER" id="PTHR48106">
    <property type="entry name" value="QUINONE OXIDOREDUCTASE PIG3-RELATED"/>
    <property type="match status" value="1"/>
</dbReference>
<dbReference type="CDD" id="cd05286">
    <property type="entry name" value="QOR2"/>
    <property type="match status" value="1"/>
</dbReference>
<gene>
    <name evidence="7" type="ORF">SAMN05216526_0247</name>
</gene>
<dbReference type="SMART" id="SM00829">
    <property type="entry name" value="PKS_ER"/>
    <property type="match status" value="1"/>
</dbReference>
<dbReference type="FunFam" id="3.40.50.720:FF:000053">
    <property type="entry name" value="Quinone oxidoreductase 1"/>
    <property type="match status" value="1"/>
</dbReference>
<dbReference type="AlphaFoldDB" id="A0A1R3VMU1"/>
<dbReference type="Proteomes" id="UP000223759">
    <property type="component" value="Unassembled WGS sequence"/>
</dbReference>
<dbReference type="InterPro" id="IPR011032">
    <property type="entry name" value="GroES-like_sf"/>
</dbReference>
<evidence type="ECO:0000256" key="1">
    <source>
        <dbReference type="ARBA" id="ARBA00010371"/>
    </source>
</evidence>
<dbReference type="STRING" id="233100.SAMN05216526_0247"/>
<dbReference type="GO" id="GO:0003960">
    <property type="term" value="F:quinone reductase (NADPH) activity"/>
    <property type="evidence" value="ECO:0007669"/>
    <property type="project" value="UniProtKB-EC"/>
</dbReference>
<dbReference type="InterPro" id="IPR002364">
    <property type="entry name" value="Quin_OxRdtase/zeta-crystal_CS"/>
</dbReference>
<dbReference type="SUPFAM" id="SSF50129">
    <property type="entry name" value="GroES-like"/>
    <property type="match status" value="1"/>
</dbReference>
<dbReference type="GO" id="GO:0070402">
    <property type="term" value="F:NADPH binding"/>
    <property type="evidence" value="ECO:0007669"/>
    <property type="project" value="TreeGrafter"/>
</dbReference>
<evidence type="ECO:0000256" key="3">
    <source>
        <dbReference type="ARBA" id="ARBA00023002"/>
    </source>
</evidence>
<dbReference type="InterPro" id="IPR036291">
    <property type="entry name" value="NAD(P)-bd_dom_sf"/>
</dbReference>
<accession>A0A1R3VMU1</accession>
<dbReference type="EC" id="1.6.5.5" evidence="4"/>
<keyword evidence="2" id="KW-0521">NADP</keyword>
<evidence type="ECO:0000256" key="2">
    <source>
        <dbReference type="ARBA" id="ARBA00022857"/>
    </source>
</evidence>
<dbReference type="GO" id="GO:0005829">
    <property type="term" value="C:cytosol"/>
    <property type="evidence" value="ECO:0007669"/>
    <property type="project" value="TreeGrafter"/>
</dbReference>
<dbReference type="PROSITE" id="PS01162">
    <property type="entry name" value="QOR_ZETA_CRYSTAL"/>
    <property type="match status" value="1"/>
</dbReference>
<comment type="similarity">
    <text evidence="1">Belongs to the zinc-containing alcohol dehydrogenase family. Quinone oxidoreductase subfamily.</text>
</comment>
<feature type="domain" description="Enoyl reductase (ER)" evidence="6">
    <location>
        <begin position="11"/>
        <end position="323"/>
    </location>
</feature>
<dbReference type="Pfam" id="PF08240">
    <property type="entry name" value="ADH_N"/>
    <property type="match status" value="1"/>
</dbReference>
<dbReference type="InterPro" id="IPR020843">
    <property type="entry name" value="ER"/>
</dbReference>
<dbReference type="Gene3D" id="3.90.180.10">
    <property type="entry name" value="Medium-chain alcohol dehydrogenases, catalytic domain"/>
    <property type="match status" value="1"/>
</dbReference>
<dbReference type="PANTHER" id="PTHR48106:SF13">
    <property type="entry name" value="QUINONE OXIDOREDUCTASE-RELATED"/>
    <property type="match status" value="1"/>
</dbReference>
<evidence type="ECO:0000313" key="8">
    <source>
        <dbReference type="Proteomes" id="UP000223759"/>
    </source>
</evidence>